<evidence type="ECO:0000313" key="1">
    <source>
        <dbReference type="EMBL" id="CAD9234185.1"/>
    </source>
</evidence>
<sequence>MIHFDSFVGTVSDEWVALSPQIRSWYLRDNKRKALFHKYEDVVKLFIVERKCRGRKFNPGICQGTMQLFNSLCRSVKIESMVEGIYRFLIKPGALSRDDRMKESP</sequence>
<proteinExistence type="predicted"/>
<gene>
    <name evidence="1" type="ORF">CCAE0312_LOCUS6273</name>
</gene>
<dbReference type="EMBL" id="HBGH01011307">
    <property type="protein sequence ID" value="CAD9234185.1"/>
    <property type="molecule type" value="Transcribed_RNA"/>
</dbReference>
<dbReference type="AlphaFoldDB" id="A0A7S1TEV7"/>
<reference evidence="1" key="1">
    <citation type="submission" date="2021-01" db="EMBL/GenBank/DDBJ databases">
        <authorList>
            <person name="Corre E."/>
            <person name="Pelletier E."/>
            <person name="Niang G."/>
            <person name="Scheremetjew M."/>
            <person name="Finn R."/>
            <person name="Kale V."/>
            <person name="Holt S."/>
            <person name="Cochrane G."/>
            <person name="Meng A."/>
            <person name="Brown T."/>
            <person name="Cohen L."/>
        </authorList>
    </citation>
    <scope>NUCLEOTIDE SEQUENCE</scope>
    <source>
        <strain evidence="1">SAG 36.94</strain>
    </source>
</reference>
<accession>A0A7S1TEV7</accession>
<organism evidence="1">
    <name type="scientific">Compsopogon caeruleus</name>
    <dbReference type="NCBI Taxonomy" id="31354"/>
    <lineage>
        <taxon>Eukaryota</taxon>
        <taxon>Rhodophyta</taxon>
        <taxon>Compsopogonophyceae</taxon>
        <taxon>Compsopogonales</taxon>
        <taxon>Compsopogonaceae</taxon>
        <taxon>Compsopogon</taxon>
    </lineage>
</organism>
<name>A0A7S1TEV7_9RHOD</name>
<protein>
    <submittedName>
        <fullName evidence="1">Uncharacterized protein</fullName>
    </submittedName>
</protein>